<feature type="transmembrane region" description="Helical" evidence="6">
    <location>
        <begin position="97"/>
        <end position="114"/>
    </location>
</feature>
<evidence type="ECO:0000256" key="4">
    <source>
        <dbReference type="ARBA" id="ARBA00022989"/>
    </source>
</evidence>
<comment type="caution">
    <text evidence="7">The sequence shown here is derived from an EMBL/GenBank/DDBJ whole genome shotgun (WGS) entry which is preliminary data.</text>
</comment>
<keyword evidence="5 6" id="KW-0472">Membrane</keyword>
<feature type="transmembrane region" description="Helical" evidence="6">
    <location>
        <begin position="12"/>
        <end position="29"/>
    </location>
</feature>
<comment type="subcellular location">
    <subcellularLocation>
        <location evidence="1">Membrane</location>
        <topology evidence="1">Multi-pass membrane protein</topology>
    </subcellularLocation>
</comment>
<protein>
    <submittedName>
        <fullName evidence="7">Uncharacterized protein (TIGR00297 family)</fullName>
    </submittedName>
</protein>
<keyword evidence="8" id="KW-1185">Reference proteome</keyword>
<evidence type="ECO:0000256" key="6">
    <source>
        <dbReference type="SAM" id="Phobius"/>
    </source>
</evidence>
<keyword evidence="3 6" id="KW-0812">Transmembrane</keyword>
<feature type="transmembrane region" description="Helical" evidence="6">
    <location>
        <begin position="164"/>
        <end position="191"/>
    </location>
</feature>
<comment type="similarity">
    <text evidence="2">Belongs to the TMEM19 family.</text>
</comment>
<gene>
    <name evidence="7" type="ORF">FHS18_000268</name>
</gene>
<feature type="transmembrane region" description="Helical" evidence="6">
    <location>
        <begin position="197"/>
        <end position="217"/>
    </location>
</feature>
<dbReference type="PANTHER" id="PTHR13353">
    <property type="entry name" value="TRANSMEMBRANE PROTEIN 19"/>
    <property type="match status" value="1"/>
</dbReference>
<evidence type="ECO:0000256" key="3">
    <source>
        <dbReference type="ARBA" id="ARBA00022692"/>
    </source>
</evidence>
<feature type="transmembrane region" description="Helical" evidence="6">
    <location>
        <begin position="41"/>
        <end position="69"/>
    </location>
</feature>
<sequence>MVGYIEEWWLRILIGLAGSAIIAGLAWKLRSLSGSGAVSAIIMGTGFIALGGPQWFAGLIAFFVSSTLWSKWKKRHRAKQSAEANYAKGGRRDAAQVWANGGLGLLLCAGHAIWPDEGWLFAFAGVMGAVNADTWATEIGALSRSAPRSILTGAVVTPGTSGGVSLLGSAAAAAGASFIGIILVVTGYAGVEQATPWALFAAAAFGGTVGAFADSLIGATVQAMYRCGECGARTERAVHCGKPAKLVQGWSFMTNDMVNLLSSAAAGLLAYGLSILI</sequence>
<organism evidence="7 8">
    <name type="scientific">Paenibacillus phyllosphaerae</name>
    <dbReference type="NCBI Taxonomy" id="274593"/>
    <lineage>
        <taxon>Bacteria</taxon>
        <taxon>Bacillati</taxon>
        <taxon>Bacillota</taxon>
        <taxon>Bacilli</taxon>
        <taxon>Bacillales</taxon>
        <taxon>Paenibacillaceae</taxon>
        <taxon>Paenibacillus</taxon>
    </lineage>
</organism>
<dbReference type="GO" id="GO:0016020">
    <property type="term" value="C:membrane"/>
    <property type="evidence" value="ECO:0007669"/>
    <property type="project" value="UniProtKB-SubCell"/>
</dbReference>
<keyword evidence="4 6" id="KW-1133">Transmembrane helix</keyword>
<evidence type="ECO:0000313" key="8">
    <source>
        <dbReference type="Proteomes" id="UP000570361"/>
    </source>
</evidence>
<feature type="transmembrane region" description="Helical" evidence="6">
    <location>
        <begin position="258"/>
        <end position="276"/>
    </location>
</feature>
<evidence type="ECO:0000256" key="5">
    <source>
        <dbReference type="ARBA" id="ARBA00023136"/>
    </source>
</evidence>
<dbReference type="Pfam" id="PF01940">
    <property type="entry name" value="DUF92"/>
    <property type="match status" value="1"/>
</dbReference>
<dbReference type="RefSeq" id="WP_183596112.1">
    <property type="nucleotide sequence ID" value="NZ_JACHXK010000001.1"/>
</dbReference>
<reference evidence="7 8" key="1">
    <citation type="submission" date="2020-08" db="EMBL/GenBank/DDBJ databases">
        <title>Genomic Encyclopedia of Type Strains, Phase III (KMG-III): the genomes of soil and plant-associated and newly described type strains.</title>
        <authorList>
            <person name="Whitman W."/>
        </authorList>
    </citation>
    <scope>NUCLEOTIDE SEQUENCE [LARGE SCALE GENOMIC DNA]</scope>
    <source>
        <strain evidence="7 8">CECT 5862</strain>
    </source>
</reference>
<evidence type="ECO:0000313" key="7">
    <source>
        <dbReference type="EMBL" id="MBB3108240.1"/>
    </source>
</evidence>
<evidence type="ECO:0000256" key="1">
    <source>
        <dbReference type="ARBA" id="ARBA00004141"/>
    </source>
</evidence>
<name>A0A7W5AT03_9BACL</name>
<dbReference type="PANTHER" id="PTHR13353:SF5">
    <property type="entry name" value="TRANSMEMBRANE PROTEIN 19"/>
    <property type="match status" value="1"/>
</dbReference>
<dbReference type="Proteomes" id="UP000570361">
    <property type="component" value="Unassembled WGS sequence"/>
</dbReference>
<proteinExistence type="inferred from homology"/>
<accession>A0A7W5AT03</accession>
<dbReference type="EMBL" id="JACHXK010000001">
    <property type="protein sequence ID" value="MBB3108240.1"/>
    <property type="molecule type" value="Genomic_DNA"/>
</dbReference>
<dbReference type="InterPro" id="IPR002794">
    <property type="entry name" value="DUF92_TMEM19"/>
</dbReference>
<evidence type="ECO:0000256" key="2">
    <source>
        <dbReference type="ARBA" id="ARBA00009012"/>
    </source>
</evidence>
<dbReference type="AlphaFoldDB" id="A0A7W5AT03"/>